<feature type="binding site" evidence="8">
    <location>
        <position position="28"/>
    </location>
    <ligand>
        <name>GTP</name>
        <dbReference type="ChEBI" id="CHEBI:37565"/>
    </ligand>
</feature>
<dbReference type="EC" id="2.7.7.77" evidence="8"/>
<dbReference type="InterPro" id="IPR029044">
    <property type="entry name" value="Nucleotide-diphossugar_trans"/>
</dbReference>
<dbReference type="GO" id="GO:0016779">
    <property type="term" value="F:nucleotidyltransferase activity"/>
    <property type="evidence" value="ECO:0007669"/>
    <property type="project" value="UniProtKB-KW"/>
</dbReference>
<comment type="cofactor">
    <cofactor evidence="8">
        <name>Mg(2+)</name>
        <dbReference type="ChEBI" id="CHEBI:18420"/>
    </cofactor>
</comment>
<dbReference type="HAMAP" id="MF_00316">
    <property type="entry name" value="MobA"/>
    <property type="match status" value="1"/>
</dbReference>
<evidence type="ECO:0000256" key="7">
    <source>
        <dbReference type="ARBA" id="ARBA00023150"/>
    </source>
</evidence>
<evidence type="ECO:0000256" key="2">
    <source>
        <dbReference type="ARBA" id="ARBA00022679"/>
    </source>
</evidence>
<comment type="similarity">
    <text evidence="8">Belongs to the MobA family.</text>
</comment>
<feature type="binding site" evidence="8">
    <location>
        <position position="56"/>
    </location>
    <ligand>
        <name>GTP</name>
        <dbReference type="ChEBI" id="CHEBI:37565"/>
    </ligand>
</feature>
<evidence type="ECO:0000256" key="6">
    <source>
        <dbReference type="ARBA" id="ARBA00023134"/>
    </source>
</evidence>
<dbReference type="SUPFAM" id="SSF53448">
    <property type="entry name" value="Nucleotide-diphospho-sugar transferases"/>
    <property type="match status" value="1"/>
</dbReference>
<evidence type="ECO:0000256" key="3">
    <source>
        <dbReference type="ARBA" id="ARBA00022723"/>
    </source>
</evidence>
<protein>
    <recommendedName>
        <fullName evidence="8">Molybdenum cofactor guanylyltransferase</fullName>
        <shortName evidence="8">MoCo guanylyltransferase</shortName>
        <ecNumber evidence="8">2.7.7.77</ecNumber>
    </recommendedName>
    <alternativeName>
        <fullName evidence="8">GTP:molybdopterin guanylyltransferase</fullName>
    </alternativeName>
    <alternativeName>
        <fullName evidence="8">Mo-MPT guanylyltransferase</fullName>
    </alternativeName>
    <alternativeName>
        <fullName evidence="8">Molybdopterin guanylyltransferase</fullName>
    </alternativeName>
    <alternativeName>
        <fullName evidence="8">Molybdopterin-guanine dinucleotide synthase</fullName>
        <shortName evidence="8">MGD synthase</shortName>
    </alternativeName>
</protein>
<evidence type="ECO:0000256" key="4">
    <source>
        <dbReference type="ARBA" id="ARBA00022741"/>
    </source>
</evidence>
<keyword evidence="3 8" id="KW-0479">Metal-binding</keyword>
<proteinExistence type="inferred from homology"/>
<evidence type="ECO:0000313" key="11">
    <source>
        <dbReference type="Proteomes" id="UP000624279"/>
    </source>
</evidence>
<sequence>MQNTIPIEQISGLILAGGRGMRMGQVNKGLQIFQGEPMVSHVLRRLSPQVSQVSINVNQDTEQYSKYLCPLIPDAIPDYAGPLAGLHAGLLLCKTTYLVTAPCDSPFLPVDLVNRLAQALWETRAQLAVAVTPEEKNGHITWQQQPVFCLVKSDLAQDLEAFLRNGGRKVSDWHAQLKVVEVRFEDTLSFRNINTRAELEQYNSSHVNLNELKPT</sequence>
<dbReference type="Gene3D" id="3.90.550.10">
    <property type="entry name" value="Spore Coat Polysaccharide Biosynthesis Protein SpsA, Chain A"/>
    <property type="match status" value="1"/>
</dbReference>
<feature type="binding site" evidence="8">
    <location>
        <begin position="15"/>
        <end position="17"/>
    </location>
    <ligand>
        <name>GTP</name>
        <dbReference type="ChEBI" id="CHEBI:37565"/>
    </ligand>
</feature>
<feature type="binding site" evidence="8">
    <location>
        <position position="104"/>
    </location>
    <ligand>
        <name>GTP</name>
        <dbReference type="ChEBI" id="CHEBI:37565"/>
    </ligand>
</feature>
<dbReference type="PANTHER" id="PTHR19136:SF81">
    <property type="entry name" value="MOLYBDENUM COFACTOR GUANYLYLTRANSFERASE"/>
    <property type="match status" value="1"/>
</dbReference>
<dbReference type="NCBIfam" id="TIGR02665">
    <property type="entry name" value="molyb_mobA"/>
    <property type="match status" value="1"/>
</dbReference>
<dbReference type="PANTHER" id="PTHR19136">
    <property type="entry name" value="MOLYBDENUM COFACTOR GUANYLYLTRANSFERASE"/>
    <property type="match status" value="1"/>
</dbReference>
<feature type="binding site" evidence="8">
    <location>
        <position position="104"/>
    </location>
    <ligand>
        <name>Mg(2+)</name>
        <dbReference type="ChEBI" id="CHEBI:18420"/>
    </ligand>
</feature>
<dbReference type="Proteomes" id="UP000624279">
    <property type="component" value="Unassembled WGS sequence"/>
</dbReference>
<gene>
    <name evidence="8 10" type="primary">mobA</name>
    <name evidence="10" type="ORF">H8K55_12900</name>
</gene>
<evidence type="ECO:0000259" key="9">
    <source>
        <dbReference type="Pfam" id="PF12804"/>
    </source>
</evidence>
<comment type="subcellular location">
    <subcellularLocation>
        <location evidence="8">Cytoplasm</location>
    </subcellularLocation>
</comment>
<keyword evidence="2 8" id="KW-0808">Transferase</keyword>
<dbReference type="Pfam" id="PF12804">
    <property type="entry name" value="NTP_transf_3"/>
    <property type="match status" value="1"/>
</dbReference>
<feature type="domain" description="MobA-like NTP transferase" evidence="9">
    <location>
        <begin position="12"/>
        <end position="174"/>
    </location>
</feature>
<evidence type="ECO:0000313" key="10">
    <source>
        <dbReference type="EMBL" id="MBC3874491.1"/>
    </source>
</evidence>
<comment type="domain">
    <text evidence="8">The N-terminal domain determines nucleotide recognition and specific binding, while the C-terminal domain determines the specific binding to the target protein.</text>
</comment>
<dbReference type="CDD" id="cd02503">
    <property type="entry name" value="MobA"/>
    <property type="match status" value="1"/>
</dbReference>
<feature type="binding site" evidence="8">
    <location>
        <position position="74"/>
    </location>
    <ligand>
        <name>GTP</name>
        <dbReference type="ChEBI" id="CHEBI:37565"/>
    </ligand>
</feature>
<comment type="function">
    <text evidence="8">Transfers a GMP moiety from GTP to Mo-molybdopterin (Mo-MPT) cofactor (Moco or molybdenum cofactor) to form Mo-molybdopterin guanine dinucleotide (Mo-MGD) cofactor.</text>
</comment>
<dbReference type="EMBL" id="JACOGA010000011">
    <property type="protein sequence ID" value="MBC3874491.1"/>
    <property type="molecule type" value="Genomic_DNA"/>
</dbReference>
<keyword evidence="4 8" id="KW-0547">Nucleotide-binding</keyword>
<keyword evidence="11" id="KW-1185">Reference proteome</keyword>
<comment type="catalytic activity">
    <reaction evidence="8">
        <text>Mo-molybdopterin + GTP + H(+) = Mo-molybdopterin guanine dinucleotide + diphosphate</text>
        <dbReference type="Rhea" id="RHEA:34243"/>
        <dbReference type="ChEBI" id="CHEBI:15378"/>
        <dbReference type="ChEBI" id="CHEBI:33019"/>
        <dbReference type="ChEBI" id="CHEBI:37565"/>
        <dbReference type="ChEBI" id="CHEBI:71302"/>
        <dbReference type="ChEBI" id="CHEBI:71310"/>
        <dbReference type="EC" id="2.7.7.77"/>
    </reaction>
</comment>
<reference evidence="10 11" key="1">
    <citation type="submission" date="2020-08" db="EMBL/GenBank/DDBJ databases">
        <title>Novel species isolated from subtropical streams in China.</title>
        <authorList>
            <person name="Lu H."/>
        </authorList>
    </citation>
    <scope>NUCLEOTIDE SEQUENCE [LARGE SCALE GENOMIC DNA]</scope>
    <source>
        <strain evidence="10 11">LX15W</strain>
    </source>
</reference>
<keyword evidence="6 8" id="KW-0342">GTP-binding</keyword>
<dbReference type="InterPro" id="IPR013482">
    <property type="entry name" value="Molybde_CF_guanTrfase"/>
</dbReference>
<keyword evidence="5 8" id="KW-0460">Magnesium</keyword>
<dbReference type="RefSeq" id="WP_186942482.1">
    <property type="nucleotide sequence ID" value="NZ_JACOGA010000011.1"/>
</dbReference>
<dbReference type="InterPro" id="IPR025877">
    <property type="entry name" value="MobA-like_NTP_Trfase"/>
</dbReference>
<organism evidence="10 11">
    <name type="scientific">Undibacterium flavidum</name>
    <dbReference type="NCBI Taxonomy" id="2762297"/>
    <lineage>
        <taxon>Bacteria</taxon>
        <taxon>Pseudomonadati</taxon>
        <taxon>Pseudomonadota</taxon>
        <taxon>Betaproteobacteria</taxon>
        <taxon>Burkholderiales</taxon>
        <taxon>Oxalobacteraceae</taxon>
        <taxon>Undibacterium</taxon>
    </lineage>
</organism>
<keyword evidence="10" id="KW-0548">Nucleotidyltransferase</keyword>
<accession>A0ABR6YD52</accession>
<evidence type="ECO:0000256" key="1">
    <source>
        <dbReference type="ARBA" id="ARBA00022490"/>
    </source>
</evidence>
<comment type="subunit">
    <text evidence="8">Monomer.</text>
</comment>
<comment type="caution">
    <text evidence="10">The sequence shown here is derived from an EMBL/GenBank/DDBJ whole genome shotgun (WGS) entry which is preliminary data.</text>
</comment>
<name>A0ABR6YD52_9BURK</name>
<keyword evidence="7 8" id="KW-0501">Molybdenum cofactor biosynthesis</keyword>
<keyword evidence="1 8" id="KW-0963">Cytoplasm</keyword>
<evidence type="ECO:0000256" key="8">
    <source>
        <dbReference type="HAMAP-Rule" id="MF_00316"/>
    </source>
</evidence>
<evidence type="ECO:0000256" key="5">
    <source>
        <dbReference type="ARBA" id="ARBA00022842"/>
    </source>
</evidence>